<name>A0A9N9FGU1_9GLOM</name>
<feature type="region of interest" description="Disordered" evidence="1">
    <location>
        <begin position="23"/>
        <end position="48"/>
    </location>
</feature>
<dbReference type="Proteomes" id="UP000789570">
    <property type="component" value="Unassembled WGS sequence"/>
</dbReference>
<reference evidence="2" key="1">
    <citation type="submission" date="2021-06" db="EMBL/GenBank/DDBJ databases">
        <authorList>
            <person name="Kallberg Y."/>
            <person name="Tangrot J."/>
            <person name="Rosling A."/>
        </authorList>
    </citation>
    <scope>NUCLEOTIDE SEQUENCE</scope>
    <source>
        <strain evidence="2">UK204</strain>
    </source>
</reference>
<keyword evidence="3" id="KW-1185">Reference proteome</keyword>
<accession>A0A9N9FGU1</accession>
<feature type="compositionally biased region" description="Polar residues" evidence="1">
    <location>
        <begin position="23"/>
        <end position="40"/>
    </location>
</feature>
<dbReference type="EMBL" id="CAJVPQ010001110">
    <property type="protein sequence ID" value="CAG8532539.1"/>
    <property type="molecule type" value="Genomic_DNA"/>
</dbReference>
<evidence type="ECO:0000313" key="2">
    <source>
        <dbReference type="EMBL" id="CAG8532539.1"/>
    </source>
</evidence>
<evidence type="ECO:0000256" key="1">
    <source>
        <dbReference type="SAM" id="MobiDB-lite"/>
    </source>
</evidence>
<protein>
    <submittedName>
        <fullName evidence="2">17094_t:CDS:1</fullName>
    </submittedName>
</protein>
<evidence type="ECO:0000313" key="3">
    <source>
        <dbReference type="Proteomes" id="UP000789570"/>
    </source>
</evidence>
<proteinExistence type="predicted"/>
<comment type="caution">
    <text evidence="2">The sequence shown here is derived from an EMBL/GenBank/DDBJ whole genome shotgun (WGS) entry which is preliminary data.</text>
</comment>
<sequence>MKNIFQKNLSLISLLEAINGNSTIQDSSNTQQQNAISTSKPSKKRKIKEIETKIQVNKKQIKTSSKNPNIL</sequence>
<gene>
    <name evidence="2" type="ORF">FCALED_LOCUS5246</name>
</gene>
<organism evidence="2 3">
    <name type="scientific">Funneliformis caledonium</name>
    <dbReference type="NCBI Taxonomy" id="1117310"/>
    <lineage>
        <taxon>Eukaryota</taxon>
        <taxon>Fungi</taxon>
        <taxon>Fungi incertae sedis</taxon>
        <taxon>Mucoromycota</taxon>
        <taxon>Glomeromycotina</taxon>
        <taxon>Glomeromycetes</taxon>
        <taxon>Glomerales</taxon>
        <taxon>Glomeraceae</taxon>
        <taxon>Funneliformis</taxon>
    </lineage>
</organism>
<dbReference type="AlphaFoldDB" id="A0A9N9FGU1"/>